<name>A0A7C0X2W9_9EURY</name>
<comment type="similarity">
    <text evidence="1 3">Belongs to the UPF0165 family.</text>
</comment>
<organism evidence="4">
    <name type="scientific">Candidatus Syntropharchaeum butanivorans</name>
    <dbReference type="NCBI Taxonomy" id="1839936"/>
    <lineage>
        <taxon>Archaea</taxon>
        <taxon>Methanobacteriati</taxon>
        <taxon>Methanobacteriota</taxon>
        <taxon>Stenosarchaea group</taxon>
        <taxon>Methanomicrobia</taxon>
        <taxon>Methanosarcinales</taxon>
        <taxon>ANME-2 cluster</taxon>
        <taxon>Candidatus Syntropharchaeum</taxon>
    </lineage>
</organism>
<evidence type="ECO:0000256" key="1">
    <source>
        <dbReference type="ARBA" id="ARBA00006615"/>
    </source>
</evidence>
<dbReference type="InterPro" id="IPR008203">
    <property type="entry name" value="AF2212-like"/>
</dbReference>
<comment type="caution">
    <text evidence="4">The sequence shown here is derived from an EMBL/GenBank/DDBJ whole genome shotgun (WGS) entry which is preliminary data.</text>
</comment>
<keyword evidence="2 3" id="KW-1277">Toxin-antitoxin system</keyword>
<evidence type="ECO:0000313" key="4">
    <source>
        <dbReference type="EMBL" id="HDM36544.1"/>
    </source>
</evidence>
<gene>
    <name evidence="4" type="ORF">ENG09_04760</name>
</gene>
<dbReference type="InterPro" id="IPR024069">
    <property type="entry name" value="AF2212-like_dom_sf"/>
</dbReference>
<accession>A0A7C0X2W9</accession>
<dbReference type="Gene3D" id="4.10.1150.10">
    <property type="entry name" value="AF2212/PG0164-like"/>
    <property type="match status" value="1"/>
</dbReference>
<dbReference type="EMBL" id="DQZR01000203">
    <property type="protein sequence ID" value="HDM36544.1"/>
    <property type="molecule type" value="Genomic_DNA"/>
</dbReference>
<protein>
    <recommendedName>
        <fullName evidence="3">Antitoxin</fullName>
    </recommendedName>
</protein>
<evidence type="ECO:0000256" key="3">
    <source>
        <dbReference type="RuleBase" id="RU368051"/>
    </source>
</evidence>
<dbReference type="Pfam" id="PF01954">
    <property type="entry name" value="AF2212-like"/>
    <property type="match status" value="1"/>
</dbReference>
<dbReference type="AlphaFoldDB" id="A0A7C0X2W9"/>
<comment type="function">
    <text evidence="3">Antitoxin component of a type II toxin-antitoxin (TA) system.</text>
</comment>
<sequence>MRRIIEVVYEDGVFKPLEPVELEEGARVKIEMDDITSIVDASFGMLKGKDALKALKELEDEWGFC</sequence>
<reference evidence="4" key="1">
    <citation type="journal article" date="2020" name="mSystems">
        <title>Genome- and Community-Level Interaction Insights into Carbon Utilization and Element Cycling Functions of Hydrothermarchaeota in Hydrothermal Sediment.</title>
        <authorList>
            <person name="Zhou Z."/>
            <person name="Liu Y."/>
            <person name="Xu W."/>
            <person name="Pan J."/>
            <person name="Luo Z.H."/>
            <person name="Li M."/>
        </authorList>
    </citation>
    <scope>NUCLEOTIDE SEQUENCE [LARGE SCALE GENOMIC DNA]</scope>
    <source>
        <strain evidence="4">HyVt-185</strain>
    </source>
</reference>
<evidence type="ECO:0000256" key="2">
    <source>
        <dbReference type="ARBA" id="ARBA00022649"/>
    </source>
</evidence>
<dbReference type="Proteomes" id="UP000885863">
    <property type="component" value="Unassembled WGS sequence"/>
</dbReference>
<proteinExistence type="inferred from homology"/>
<dbReference type="SUPFAM" id="SSF141694">
    <property type="entry name" value="AF2212/PG0164-like"/>
    <property type="match status" value="1"/>
</dbReference>